<dbReference type="Gene3D" id="3.40.50.2000">
    <property type="entry name" value="Glycogen Phosphorylase B"/>
    <property type="match status" value="1"/>
</dbReference>
<proteinExistence type="predicted"/>
<dbReference type="PANTHER" id="PTHR35788">
    <property type="entry name" value="EXPORTED PROTEIN-RELATED"/>
    <property type="match status" value="1"/>
</dbReference>
<dbReference type="EMBL" id="CP041186">
    <property type="protein sequence ID" value="QDG49438.1"/>
    <property type="molecule type" value="Genomic_DNA"/>
</dbReference>
<dbReference type="Pfam" id="PF13692">
    <property type="entry name" value="Glyco_trans_1_4"/>
    <property type="match status" value="1"/>
</dbReference>
<protein>
    <submittedName>
        <fullName evidence="1">Glycosyltransferase</fullName>
    </submittedName>
</protein>
<dbReference type="Proteomes" id="UP000315995">
    <property type="component" value="Chromosome"/>
</dbReference>
<dbReference type="Pfam" id="PF04294">
    <property type="entry name" value="VanW"/>
    <property type="match status" value="1"/>
</dbReference>
<dbReference type="PANTHER" id="PTHR35788:SF1">
    <property type="entry name" value="EXPORTED PROTEIN"/>
    <property type="match status" value="1"/>
</dbReference>
<dbReference type="SUPFAM" id="SSF53756">
    <property type="entry name" value="UDP-Glycosyltransferase/glycogen phosphorylase"/>
    <property type="match status" value="1"/>
</dbReference>
<organism evidence="1 2">
    <name type="scientific">Persicimonas caeni</name>
    <dbReference type="NCBI Taxonomy" id="2292766"/>
    <lineage>
        <taxon>Bacteria</taxon>
        <taxon>Deltaproteobacteria</taxon>
        <taxon>Bradymonadales</taxon>
        <taxon>Bradymonadaceae</taxon>
        <taxon>Persicimonas</taxon>
    </lineage>
</organism>
<dbReference type="GO" id="GO:0016740">
    <property type="term" value="F:transferase activity"/>
    <property type="evidence" value="ECO:0007669"/>
    <property type="project" value="UniProtKB-KW"/>
</dbReference>
<name>A0A4Y6PMB1_PERCE</name>
<keyword evidence="2" id="KW-1185">Reference proteome</keyword>
<dbReference type="AlphaFoldDB" id="A0A4Y6PMB1"/>
<gene>
    <name evidence="1" type="ORF">FIV42_01400</name>
</gene>
<dbReference type="InterPro" id="IPR052913">
    <property type="entry name" value="Glycopeptide_resist_protein"/>
</dbReference>
<evidence type="ECO:0000313" key="2">
    <source>
        <dbReference type="Proteomes" id="UP000315995"/>
    </source>
</evidence>
<keyword evidence="1" id="KW-0808">Transferase</keyword>
<evidence type="ECO:0000313" key="1">
    <source>
        <dbReference type="EMBL" id="QDG49438.1"/>
    </source>
</evidence>
<dbReference type="OrthoDB" id="9797191at2"/>
<dbReference type="InterPro" id="IPR007391">
    <property type="entry name" value="Vancomycin_resist_VanW"/>
</dbReference>
<reference evidence="1 2" key="1">
    <citation type="submission" date="2019-06" db="EMBL/GenBank/DDBJ databases">
        <title>Persicimonas caeni gen. nov., sp. nov., a predatory bacterium isolated from solar saltern.</title>
        <authorList>
            <person name="Wang S."/>
        </authorList>
    </citation>
    <scope>NUCLEOTIDE SEQUENCE [LARGE SCALE GENOMIC DNA]</scope>
    <source>
        <strain evidence="1 2">YN101</strain>
    </source>
</reference>
<sequence length="607" mass="67456">MLIGIIARRTQVARNTSNQQEPTRLASAVHAFKVAAVTARRLVQDTLDPTLTRHQKLAHADTWPVVAESISPIWTNEAPGEWELEAGKVENLRQAARLLDGLVIPAGDVFSFWAQIGRPTRRRGFVEGREILQGCVVPSVGGGLCQLSNALYDAAQRAGFEIVERHRHSKIVPGSMAEQDRDATVFWPHIDLRFRSERTFKLEARLTRDAFVIRLRALGTPVYETPAKTKPEPHEEAAQARPNTHKNCLNCHKVECFRYWKHRKLARKPGARTAFLLDSHWPEFDAYISQSAQRSDFACIPLPGRALRNPRYAWRLDGVHDVRHVLGLTALRGLHTRALRAQGAERQQALLDWDRALAQVYAQHLDPRVTRVVVSQNLLPFLWQAGHLQGRHVDVLVTRFPVAELHRRLDAAAKIHPQSPTLGDFRAPEALAEAEDAALAYADKLITPHSAIAELFPRKSVHLAWHLPQAQPRSRRSQGRPTIVFAASTVGRKGAYELREALRGLDVDLRILGRELEGDGFWAGHRTSKCGEDWLRDADAVVLPAHVEHQPRVLLEAAAANIPVFASRACGLGGVDGVEEVPVGDADALRAAIVAHLELLRASSSAA</sequence>
<accession>A0A4Y6PMB1</accession>
<accession>A0A5B8Y4H9</accession>